<name>A0A835KLH1_9POAL</name>
<keyword evidence="2" id="KW-1185">Reference proteome</keyword>
<dbReference type="Proteomes" id="UP000636709">
    <property type="component" value="Unassembled WGS sequence"/>
</dbReference>
<protein>
    <submittedName>
        <fullName evidence="1">Uncharacterized protein</fullName>
    </submittedName>
</protein>
<evidence type="ECO:0000313" key="1">
    <source>
        <dbReference type="EMBL" id="KAF8748430.1"/>
    </source>
</evidence>
<sequence length="117" mass="12637">MRPVLRKNCLAGDAAAEGILRRRSGEKGQFTCLVCEGSGARAGIWGRRFAGCAALVQHARTVAWTKRGLAHRGVCRRRRPAARMGAPTGPLLRRKHVLGAQPLGAWIRFTKTAGPVV</sequence>
<dbReference type="OrthoDB" id="1929495at2759"/>
<gene>
    <name evidence="1" type="ORF">HU200_012920</name>
</gene>
<organism evidence="1 2">
    <name type="scientific">Digitaria exilis</name>
    <dbReference type="NCBI Taxonomy" id="1010633"/>
    <lineage>
        <taxon>Eukaryota</taxon>
        <taxon>Viridiplantae</taxon>
        <taxon>Streptophyta</taxon>
        <taxon>Embryophyta</taxon>
        <taxon>Tracheophyta</taxon>
        <taxon>Spermatophyta</taxon>
        <taxon>Magnoliopsida</taxon>
        <taxon>Liliopsida</taxon>
        <taxon>Poales</taxon>
        <taxon>Poaceae</taxon>
        <taxon>PACMAD clade</taxon>
        <taxon>Panicoideae</taxon>
        <taxon>Panicodae</taxon>
        <taxon>Paniceae</taxon>
        <taxon>Anthephorinae</taxon>
        <taxon>Digitaria</taxon>
    </lineage>
</organism>
<dbReference type="PANTHER" id="PTHR34546">
    <property type="entry name" value="OS06G0153600 PROTEIN"/>
    <property type="match status" value="1"/>
</dbReference>
<proteinExistence type="predicted"/>
<evidence type="ECO:0000313" key="2">
    <source>
        <dbReference type="Proteomes" id="UP000636709"/>
    </source>
</evidence>
<comment type="caution">
    <text evidence="1">The sequence shown here is derived from an EMBL/GenBank/DDBJ whole genome shotgun (WGS) entry which is preliminary data.</text>
</comment>
<dbReference type="EMBL" id="JACEFO010001086">
    <property type="protein sequence ID" value="KAF8748430.1"/>
    <property type="molecule type" value="Genomic_DNA"/>
</dbReference>
<reference evidence="1" key="1">
    <citation type="submission" date="2020-07" db="EMBL/GenBank/DDBJ databases">
        <title>Genome sequence and genetic diversity analysis of an under-domesticated orphan crop, white fonio (Digitaria exilis).</title>
        <authorList>
            <person name="Bennetzen J.L."/>
            <person name="Chen S."/>
            <person name="Ma X."/>
            <person name="Wang X."/>
            <person name="Yssel A.E.J."/>
            <person name="Chaluvadi S.R."/>
            <person name="Johnson M."/>
            <person name="Gangashetty P."/>
            <person name="Hamidou F."/>
            <person name="Sanogo M.D."/>
            <person name="Zwaenepoel A."/>
            <person name="Wallace J."/>
            <person name="Van De Peer Y."/>
            <person name="Van Deynze A."/>
        </authorList>
    </citation>
    <scope>NUCLEOTIDE SEQUENCE</scope>
    <source>
        <tissue evidence="1">Leaves</tissue>
    </source>
</reference>
<accession>A0A835KLH1</accession>
<dbReference type="PANTHER" id="PTHR34546:SF6">
    <property type="entry name" value="OS01G0759000 PROTEIN"/>
    <property type="match status" value="1"/>
</dbReference>
<dbReference type="AlphaFoldDB" id="A0A835KLH1"/>